<dbReference type="SUPFAM" id="SSF47413">
    <property type="entry name" value="lambda repressor-like DNA-binding domains"/>
    <property type="match status" value="1"/>
</dbReference>
<dbReference type="CDD" id="cd00093">
    <property type="entry name" value="HTH_XRE"/>
    <property type="match status" value="1"/>
</dbReference>
<reference evidence="3" key="1">
    <citation type="submission" date="2020-02" db="EMBL/GenBank/DDBJ databases">
        <authorList>
            <person name="Meier V. D."/>
        </authorList>
    </citation>
    <scope>NUCLEOTIDE SEQUENCE</scope>
    <source>
        <strain evidence="3">AVDCRST_MAG59</strain>
    </source>
</reference>
<dbReference type="SMART" id="SM00530">
    <property type="entry name" value="HTH_XRE"/>
    <property type="match status" value="1"/>
</dbReference>
<organism evidence="3">
    <name type="scientific">uncultured Thermomicrobiales bacterium</name>
    <dbReference type="NCBI Taxonomy" id="1645740"/>
    <lineage>
        <taxon>Bacteria</taxon>
        <taxon>Pseudomonadati</taxon>
        <taxon>Thermomicrobiota</taxon>
        <taxon>Thermomicrobia</taxon>
        <taxon>Thermomicrobiales</taxon>
        <taxon>environmental samples</taxon>
    </lineage>
</organism>
<proteinExistence type="predicted"/>
<dbReference type="GO" id="GO:0003677">
    <property type="term" value="F:DNA binding"/>
    <property type="evidence" value="ECO:0007669"/>
    <property type="project" value="UniProtKB-KW"/>
</dbReference>
<evidence type="ECO:0000256" key="1">
    <source>
        <dbReference type="ARBA" id="ARBA00023125"/>
    </source>
</evidence>
<accession>A0A6J4UTE5</accession>
<evidence type="ECO:0000259" key="2">
    <source>
        <dbReference type="PROSITE" id="PS50943"/>
    </source>
</evidence>
<name>A0A6J4UTE5_9BACT</name>
<dbReference type="InterPro" id="IPR050807">
    <property type="entry name" value="TransReg_Diox_bact_type"/>
</dbReference>
<keyword evidence="1" id="KW-0238">DNA-binding</keyword>
<dbReference type="PANTHER" id="PTHR46797">
    <property type="entry name" value="HTH-TYPE TRANSCRIPTIONAL REGULATOR"/>
    <property type="match status" value="1"/>
</dbReference>
<dbReference type="GO" id="GO:0003700">
    <property type="term" value="F:DNA-binding transcription factor activity"/>
    <property type="evidence" value="ECO:0007669"/>
    <property type="project" value="TreeGrafter"/>
</dbReference>
<dbReference type="Gene3D" id="1.10.260.40">
    <property type="entry name" value="lambda repressor-like DNA-binding domains"/>
    <property type="match status" value="1"/>
</dbReference>
<sequence length="138" mass="15239">MAQRKMEFGVQLKVLREARRVSQSKLAERADFDHSYVSRLESGARMPTRDAVERLASALQVSHPEEDGLLAAAGFLPRDVSSLLSEEPIVGEVLGLLQDDAVPAEYRDNMRQVLRLLAEQARMAVRSERVPNLGGVAA</sequence>
<feature type="domain" description="HTH cro/C1-type" evidence="2">
    <location>
        <begin position="12"/>
        <end position="66"/>
    </location>
</feature>
<evidence type="ECO:0000313" key="3">
    <source>
        <dbReference type="EMBL" id="CAA9559296.1"/>
    </source>
</evidence>
<dbReference type="PANTHER" id="PTHR46797:SF1">
    <property type="entry name" value="METHYLPHOSPHONATE SYNTHASE"/>
    <property type="match status" value="1"/>
</dbReference>
<dbReference type="AlphaFoldDB" id="A0A6J4UTE5"/>
<dbReference type="PROSITE" id="PS50943">
    <property type="entry name" value="HTH_CROC1"/>
    <property type="match status" value="1"/>
</dbReference>
<dbReference type="InterPro" id="IPR010982">
    <property type="entry name" value="Lambda_DNA-bd_dom_sf"/>
</dbReference>
<dbReference type="GO" id="GO:0005829">
    <property type="term" value="C:cytosol"/>
    <property type="evidence" value="ECO:0007669"/>
    <property type="project" value="TreeGrafter"/>
</dbReference>
<dbReference type="Pfam" id="PF13560">
    <property type="entry name" value="HTH_31"/>
    <property type="match status" value="1"/>
</dbReference>
<dbReference type="EMBL" id="CADCWF010000151">
    <property type="protein sequence ID" value="CAA9559296.1"/>
    <property type="molecule type" value="Genomic_DNA"/>
</dbReference>
<dbReference type="InterPro" id="IPR001387">
    <property type="entry name" value="Cro/C1-type_HTH"/>
</dbReference>
<protein>
    <recommendedName>
        <fullName evidence="2">HTH cro/C1-type domain-containing protein</fullName>
    </recommendedName>
</protein>
<gene>
    <name evidence="3" type="ORF">AVDCRST_MAG59-2353</name>
</gene>